<evidence type="ECO:0000313" key="5">
    <source>
        <dbReference type="EMBL" id="CAB4216168.1"/>
    </source>
</evidence>
<keyword evidence="4" id="KW-0540">Nuclease</keyword>
<evidence type="ECO:0000313" key="6">
    <source>
        <dbReference type="EMBL" id="CAB5230794.1"/>
    </source>
</evidence>
<dbReference type="EMBL" id="LR798422">
    <property type="protein sequence ID" value="CAB5230794.1"/>
    <property type="molecule type" value="Genomic_DNA"/>
</dbReference>
<dbReference type="PANTHER" id="PTHR32114:SF2">
    <property type="entry name" value="ABC TRANSPORTER ABCH.3"/>
    <property type="match status" value="1"/>
</dbReference>
<keyword evidence="4" id="KW-0378">Hydrolase</keyword>
<dbReference type="GO" id="GO:0016887">
    <property type="term" value="F:ATP hydrolysis activity"/>
    <property type="evidence" value="ECO:0007669"/>
    <property type="project" value="InterPro"/>
</dbReference>
<feature type="domain" description="Rad50/SbcC-type AAA" evidence="1">
    <location>
        <begin position="10"/>
        <end position="203"/>
    </location>
</feature>
<dbReference type="SUPFAM" id="SSF52540">
    <property type="entry name" value="P-loop containing nucleoside triphosphate hydrolases"/>
    <property type="match status" value="1"/>
</dbReference>
<sequence>MIIFKEIRWSNAFSYGANNIIRLDDSPLTQIVGKNGHGKSSIALIIEEVLYNQNSKKIKKADILNRYINEKAYVIELDFSKDGTEYTIKTNRTSTTAAVKLFKDDVDISSHTATATYKTIEGIIGYDHKTFSQIVYQSSVSSLEFLTATDTARKKFLIELLSLSTYTRASECFKELASDMTKRVDSIQTKVATVRSWLTKYEKEDLKVKPLLEEPEAASTIEVTMLKHELANIESTNKKIIQNNTYKNIIAGIVLDTSVPSSISNEYLTDLKIKLSAKQKSLKDGKALSAKCSGPTIKCPTCSQDMDNSTMFSMVKQFEVEKTLLELDIASLASSIIVAEEVNTKYNIYQKKLTEWEKYYTLIDTTLIEEVLDKDLLESEISTLETYITKVTKSIAQIRQSNKTTNEHNSKVSVISSQMADMRKELSQYSQDLVIYSSELSNLQILVKAFSTTGLVAYKIECLVKDLEKLTNEYLAELADGRFQLSFKIASSDKLNVVITDNSYDVDIIALSSGERARVNVATLLAIRKLMQTLSNSRTNLLILDETVENLDAEGKEKLIEVLLKEDNLNTFLISHGFSHPLLEKLQVVKQTNISRIDNG</sequence>
<proteinExistence type="predicted"/>
<dbReference type="Gene3D" id="3.40.50.300">
    <property type="entry name" value="P-loop containing nucleotide triphosphate hydrolases"/>
    <property type="match status" value="2"/>
</dbReference>
<reference evidence="4" key="1">
    <citation type="submission" date="2020-05" db="EMBL/GenBank/DDBJ databases">
        <authorList>
            <person name="Chiriac C."/>
            <person name="Salcher M."/>
            <person name="Ghai R."/>
            <person name="Kavagutti S V."/>
        </authorList>
    </citation>
    <scope>NUCLEOTIDE SEQUENCE</scope>
</reference>
<keyword evidence="4" id="KW-0255">Endonuclease</keyword>
<dbReference type="EMBL" id="LR797194">
    <property type="protein sequence ID" value="CAB4193257.1"/>
    <property type="molecule type" value="Genomic_DNA"/>
</dbReference>
<dbReference type="EMBL" id="LR797435">
    <property type="protein sequence ID" value="CAB4216168.1"/>
    <property type="molecule type" value="Genomic_DNA"/>
</dbReference>
<dbReference type="Pfam" id="PF13476">
    <property type="entry name" value="AAA_23"/>
    <property type="match status" value="1"/>
</dbReference>
<dbReference type="InterPro" id="IPR027417">
    <property type="entry name" value="P-loop_NTPase"/>
</dbReference>
<dbReference type="PANTHER" id="PTHR32114">
    <property type="entry name" value="ABC TRANSPORTER ABCH.3"/>
    <property type="match status" value="1"/>
</dbReference>
<evidence type="ECO:0000313" key="3">
    <source>
        <dbReference type="EMBL" id="CAB4185582.1"/>
    </source>
</evidence>
<accession>A0A6J5RGA4</accession>
<evidence type="ECO:0000313" key="2">
    <source>
        <dbReference type="EMBL" id="CAB4174245.1"/>
    </source>
</evidence>
<gene>
    <name evidence="3" type="ORF">UFOVP1123_101</name>
    <name evidence="4" type="ORF">UFOVP1239_49</name>
    <name evidence="5" type="ORF">UFOVP1484_105</name>
    <name evidence="6" type="ORF">UFOVP1577_111</name>
    <name evidence="2" type="ORF">UFOVP961_31</name>
</gene>
<dbReference type="InterPro" id="IPR038729">
    <property type="entry name" value="Rad50/SbcC_AAA"/>
</dbReference>
<protein>
    <submittedName>
        <fullName evidence="4">Endonuclease subunit</fullName>
    </submittedName>
</protein>
<dbReference type="EMBL" id="LR796912">
    <property type="protein sequence ID" value="CAB4174245.1"/>
    <property type="molecule type" value="Genomic_DNA"/>
</dbReference>
<dbReference type="GO" id="GO:0006302">
    <property type="term" value="P:double-strand break repair"/>
    <property type="evidence" value="ECO:0007669"/>
    <property type="project" value="InterPro"/>
</dbReference>
<evidence type="ECO:0000259" key="1">
    <source>
        <dbReference type="Pfam" id="PF13476"/>
    </source>
</evidence>
<dbReference type="GO" id="GO:0004519">
    <property type="term" value="F:endonuclease activity"/>
    <property type="evidence" value="ECO:0007669"/>
    <property type="project" value="UniProtKB-KW"/>
</dbReference>
<evidence type="ECO:0000313" key="4">
    <source>
        <dbReference type="EMBL" id="CAB4193257.1"/>
    </source>
</evidence>
<name>A0A6J5RGA4_9CAUD</name>
<dbReference type="EMBL" id="LR797079">
    <property type="protein sequence ID" value="CAB4185582.1"/>
    <property type="molecule type" value="Genomic_DNA"/>
</dbReference>
<organism evidence="4">
    <name type="scientific">uncultured Caudovirales phage</name>
    <dbReference type="NCBI Taxonomy" id="2100421"/>
    <lineage>
        <taxon>Viruses</taxon>
        <taxon>Duplodnaviria</taxon>
        <taxon>Heunggongvirae</taxon>
        <taxon>Uroviricota</taxon>
        <taxon>Caudoviricetes</taxon>
        <taxon>Peduoviridae</taxon>
        <taxon>Maltschvirus</taxon>
        <taxon>Maltschvirus maltsch</taxon>
    </lineage>
</organism>